<evidence type="ECO:0000256" key="4">
    <source>
        <dbReference type="ARBA" id="ARBA00022692"/>
    </source>
</evidence>
<evidence type="ECO:0000256" key="9">
    <source>
        <dbReference type="ARBA" id="ARBA00023136"/>
    </source>
</evidence>
<dbReference type="PANTHER" id="PTHR16717">
    <property type="entry name" value="CYTOCHROME C OXIDASE POLYPEPTIDE VIII"/>
    <property type="match status" value="1"/>
</dbReference>
<evidence type="ECO:0000256" key="7">
    <source>
        <dbReference type="ARBA" id="ARBA00022989"/>
    </source>
</evidence>
<evidence type="ECO:0000256" key="8">
    <source>
        <dbReference type="ARBA" id="ARBA00023128"/>
    </source>
</evidence>
<keyword evidence="5" id="KW-0999">Mitochondrion inner membrane</keyword>
<reference evidence="11" key="2">
    <citation type="submission" date="2025-09" db="UniProtKB">
        <authorList>
            <consortium name="Ensembl"/>
        </authorList>
    </citation>
    <scope>IDENTIFICATION</scope>
</reference>
<evidence type="ECO:0000256" key="6">
    <source>
        <dbReference type="ARBA" id="ARBA00022946"/>
    </source>
</evidence>
<evidence type="ECO:0000256" key="5">
    <source>
        <dbReference type="ARBA" id="ARBA00022792"/>
    </source>
</evidence>
<dbReference type="GO" id="GO:0006123">
    <property type="term" value="P:mitochondrial electron transport, cytochrome c to oxygen"/>
    <property type="evidence" value="ECO:0007669"/>
    <property type="project" value="InterPro"/>
</dbReference>
<dbReference type="Ensembl" id="ENSCCET00000028434.1">
    <property type="protein sequence ID" value="ENSCCEP00000018595.1"/>
    <property type="gene ID" value="ENSCCEG00000017026.1"/>
</dbReference>
<dbReference type="SUPFAM" id="SSF81431">
    <property type="entry name" value="Mitochondrial cytochrome c oxidase subunit VIIIb (aka IX)"/>
    <property type="match status" value="1"/>
</dbReference>
<dbReference type="UniPathway" id="UPA00705"/>
<keyword evidence="4 10" id="KW-0812">Transmembrane</keyword>
<dbReference type="PANTHER" id="PTHR16717:SF5">
    <property type="entry name" value="CYTOCHROME C OXIDASE SUBUNIT 8, ISOFORM A"/>
    <property type="match status" value="1"/>
</dbReference>
<keyword evidence="6" id="KW-0809">Transit peptide</keyword>
<dbReference type="Proteomes" id="UP000694410">
    <property type="component" value="Unplaced"/>
</dbReference>
<protein>
    <submittedName>
        <fullName evidence="11">Uncharacterized protein</fullName>
    </submittedName>
</protein>
<keyword evidence="7 10" id="KW-1133">Transmembrane helix</keyword>
<keyword evidence="8" id="KW-0496">Mitochondrion</keyword>
<accession>A0A8C0V441</accession>
<dbReference type="GO" id="GO:0005743">
    <property type="term" value="C:mitochondrial inner membrane"/>
    <property type="evidence" value="ECO:0007669"/>
    <property type="project" value="UniProtKB-SubCell"/>
</dbReference>
<evidence type="ECO:0000313" key="11">
    <source>
        <dbReference type="Ensembl" id="ENSCCEP00000018595.1"/>
    </source>
</evidence>
<evidence type="ECO:0000256" key="10">
    <source>
        <dbReference type="SAM" id="Phobius"/>
    </source>
</evidence>
<comment type="similarity">
    <text evidence="3">Belongs to the cytochrome c oxidase VIII family.</text>
</comment>
<keyword evidence="9 10" id="KW-0472">Membrane</keyword>
<comment type="subcellular location">
    <subcellularLocation>
        <location evidence="1">Mitochondrion inner membrane</location>
        <topology evidence="1">Single-pass membrane protein</topology>
    </subcellularLocation>
</comment>
<comment type="pathway">
    <text evidence="2">Energy metabolism; oxidative phosphorylation.</text>
</comment>
<evidence type="ECO:0000256" key="2">
    <source>
        <dbReference type="ARBA" id="ARBA00004673"/>
    </source>
</evidence>
<dbReference type="InterPro" id="IPR036548">
    <property type="entry name" value="Cyt_c_oxidase_su8_sf"/>
</dbReference>
<dbReference type="Gene3D" id="4.10.81.10">
    <property type="entry name" value="Cytochrome c oxidase, subunit 8"/>
    <property type="match status" value="1"/>
</dbReference>
<dbReference type="Pfam" id="PF02285">
    <property type="entry name" value="COX8"/>
    <property type="match status" value="1"/>
</dbReference>
<proteinExistence type="inferred from homology"/>
<feature type="transmembrane region" description="Helical" evidence="10">
    <location>
        <begin position="39"/>
        <end position="59"/>
    </location>
</feature>
<evidence type="ECO:0000256" key="1">
    <source>
        <dbReference type="ARBA" id="ARBA00004434"/>
    </source>
</evidence>
<evidence type="ECO:0000256" key="3">
    <source>
        <dbReference type="ARBA" id="ARBA00010117"/>
    </source>
</evidence>
<dbReference type="InterPro" id="IPR003205">
    <property type="entry name" value="Cyt_c_oxidase_su8"/>
</dbReference>
<reference evidence="11" key="1">
    <citation type="submission" date="2025-08" db="UniProtKB">
        <authorList>
            <consortium name="Ensembl"/>
        </authorList>
    </citation>
    <scope>IDENTIFICATION</scope>
</reference>
<dbReference type="AlphaFoldDB" id="A0A8C0V441"/>
<keyword evidence="12" id="KW-1185">Reference proteome</keyword>
<organism evidence="11 12">
    <name type="scientific">Cyanistes caeruleus</name>
    <name type="common">Eurasian blue tit</name>
    <name type="synonym">Parus caeruleus</name>
    <dbReference type="NCBI Taxonomy" id="156563"/>
    <lineage>
        <taxon>Eukaryota</taxon>
        <taxon>Metazoa</taxon>
        <taxon>Chordata</taxon>
        <taxon>Craniata</taxon>
        <taxon>Vertebrata</taxon>
        <taxon>Euteleostomi</taxon>
        <taxon>Archelosauria</taxon>
        <taxon>Archosauria</taxon>
        <taxon>Dinosauria</taxon>
        <taxon>Saurischia</taxon>
        <taxon>Theropoda</taxon>
        <taxon>Coelurosauria</taxon>
        <taxon>Aves</taxon>
        <taxon>Neognathae</taxon>
        <taxon>Neoaves</taxon>
        <taxon>Telluraves</taxon>
        <taxon>Australaves</taxon>
        <taxon>Passeriformes</taxon>
        <taxon>Paridae</taxon>
        <taxon>Cyanistes</taxon>
    </lineage>
</organism>
<dbReference type="GO" id="GO:0045277">
    <property type="term" value="C:respiratory chain complex IV"/>
    <property type="evidence" value="ECO:0007669"/>
    <property type="project" value="InterPro"/>
</dbReference>
<sequence length="69" mass="7681">MRGFQRGSQLLAAALRISRVPQAQLRSHPPEHPLSAGEQAIALAMMFSSFLLPTGWVLANIHNYRSRPE</sequence>
<evidence type="ECO:0000313" key="12">
    <source>
        <dbReference type="Proteomes" id="UP000694410"/>
    </source>
</evidence>
<name>A0A8C0V441_CYACU</name>